<proteinExistence type="predicted"/>
<dbReference type="OrthoDB" id="9940705at2"/>
<organism evidence="1 2">
    <name type="scientific">Epibacterium ulvae</name>
    <dbReference type="NCBI Taxonomy" id="1156985"/>
    <lineage>
        <taxon>Bacteria</taxon>
        <taxon>Pseudomonadati</taxon>
        <taxon>Pseudomonadota</taxon>
        <taxon>Alphaproteobacteria</taxon>
        <taxon>Rhodobacterales</taxon>
        <taxon>Roseobacteraceae</taxon>
        <taxon>Epibacterium</taxon>
    </lineage>
</organism>
<name>A0A1G5PWL6_9RHOB</name>
<dbReference type="Proteomes" id="UP000198767">
    <property type="component" value="Unassembled WGS sequence"/>
</dbReference>
<evidence type="ECO:0000313" key="2">
    <source>
        <dbReference type="Proteomes" id="UP000198767"/>
    </source>
</evidence>
<protein>
    <submittedName>
        <fullName evidence="1">Uncharacterized protein</fullName>
    </submittedName>
</protein>
<dbReference type="RefSeq" id="WP_090216190.1">
    <property type="nucleotide sequence ID" value="NZ_FMWG01000002.1"/>
</dbReference>
<keyword evidence="2" id="KW-1185">Reference proteome</keyword>
<evidence type="ECO:0000313" key="1">
    <source>
        <dbReference type="EMBL" id="SCZ53616.1"/>
    </source>
</evidence>
<sequence length="226" mass="24887">MSAETQSTGEIPTGKALEQQLSGKRVLVENAPKGTFLSFLKGGVLKQESRGWPDELDRWEIEGQMLCFEGRRPRSCAVVTKLTNHDLFLIEPGAEENRQTVEMHFVNQDGVLLQDVIAYDGVLAGKLRGRVITTEDVNPSEILKGSKTVWDFETKDRVSMTAFDASGFPFPGGTVVYNSKDNDLCLTPPDEKPVCIRVEVSGSDVRMIPLQNGALVEKEAMVGTIE</sequence>
<reference evidence="1 2" key="1">
    <citation type="submission" date="2016-10" db="EMBL/GenBank/DDBJ databases">
        <authorList>
            <person name="de Groot N.N."/>
        </authorList>
    </citation>
    <scope>NUCLEOTIDE SEQUENCE [LARGE SCALE GENOMIC DNA]</scope>
    <source>
        <strain evidence="1 2">U95</strain>
    </source>
</reference>
<dbReference type="EMBL" id="FMWG01000002">
    <property type="protein sequence ID" value="SCZ53616.1"/>
    <property type="molecule type" value="Genomic_DNA"/>
</dbReference>
<gene>
    <name evidence="1" type="ORF">SAMN04488118_102163</name>
</gene>
<accession>A0A1G5PWL6</accession>
<dbReference type="AlphaFoldDB" id="A0A1G5PWL6"/>